<dbReference type="InterPro" id="IPR036318">
    <property type="entry name" value="FAD-bd_PCMH-like_sf"/>
</dbReference>
<dbReference type="GO" id="GO:0003885">
    <property type="term" value="F:D-arabinono-1,4-lactone oxidase activity"/>
    <property type="evidence" value="ECO:0007669"/>
    <property type="project" value="TreeGrafter"/>
</dbReference>
<dbReference type="PANTHER" id="PTHR43762:SF1">
    <property type="entry name" value="D-ARABINONO-1,4-LACTONE OXIDASE"/>
    <property type="match status" value="1"/>
</dbReference>
<keyword evidence="3" id="KW-1185">Reference proteome</keyword>
<dbReference type="PROSITE" id="PS51387">
    <property type="entry name" value="FAD_PCMH"/>
    <property type="match status" value="1"/>
</dbReference>
<protein>
    <submittedName>
        <fullName evidence="2">Xylitol oxidase</fullName>
    </submittedName>
</protein>
<comment type="caution">
    <text evidence="2">The sequence shown here is derived from an EMBL/GenBank/DDBJ whole genome shotgun (WGS) entry which is preliminary data.</text>
</comment>
<reference evidence="3" key="1">
    <citation type="journal article" date="2023" name="Mol. Phylogenet. Evol.">
        <title>Genome-scale phylogeny and comparative genomics of the fungal order Sordariales.</title>
        <authorList>
            <person name="Hensen N."/>
            <person name="Bonometti L."/>
            <person name="Westerberg I."/>
            <person name="Brannstrom I.O."/>
            <person name="Guillou S."/>
            <person name="Cros-Aarteil S."/>
            <person name="Calhoun S."/>
            <person name="Haridas S."/>
            <person name="Kuo A."/>
            <person name="Mondo S."/>
            <person name="Pangilinan J."/>
            <person name="Riley R."/>
            <person name="LaButti K."/>
            <person name="Andreopoulos B."/>
            <person name="Lipzen A."/>
            <person name="Chen C."/>
            <person name="Yan M."/>
            <person name="Daum C."/>
            <person name="Ng V."/>
            <person name="Clum A."/>
            <person name="Steindorff A."/>
            <person name="Ohm R.A."/>
            <person name="Martin F."/>
            <person name="Silar P."/>
            <person name="Natvig D.O."/>
            <person name="Lalanne C."/>
            <person name="Gautier V."/>
            <person name="Ament-Velasquez S.L."/>
            <person name="Kruys A."/>
            <person name="Hutchinson M.I."/>
            <person name="Powell A.J."/>
            <person name="Barry K."/>
            <person name="Miller A.N."/>
            <person name="Grigoriev I.V."/>
            <person name="Debuchy R."/>
            <person name="Gladieux P."/>
            <person name="Hiltunen Thoren M."/>
            <person name="Johannesson H."/>
        </authorList>
    </citation>
    <scope>NUCLEOTIDE SEQUENCE [LARGE SCALE GENOMIC DNA]</scope>
    <source>
        <strain evidence="3">CBS 284.82</strain>
    </source>
</reference>
<dbReference type="InterPro" id="IPR016166">
    <property type="entry name" value="FAD-bd_PCMH"/>
</dbReference>
<proteinExistence type="predicted"/>
<feature type="domain" description="FAD-binding PCMH-type" evidence="1">
    <location>
        <begin position="209"/>
        <end position="414"/>
    </location>
</feature>
<dbReference type="Gene3D" id="3.30.43.10">
    <property type="entry name" value="Uridine Diphospho-n-acetylenolpyruvylglucosamine Reductase, domain 2"/>
    <property type="match status" value="1"/>
</dbReference>
<organism evidence="2 3">
    <name type="scientific">Parachaetomium inaequale</name>
    <dbReference type="NCBI Taxonomy" id="2588326"/>
    <lineage>
        <taxon>Eukaryota</taxon>
        <taxon>Fungi</taxon>
        <taxon>Dikarya</taxon>
        <taxon>Ascomycota</taxon>
        <taxon>Pezizomycotina</taxon>
        <taxon>Sordariomycetes</taxon>
        <taxon>Sordariomycetidae</taxon>
        <taxon>Sordariales</taxon>
        <taxon>Chaetomiaceae</taxon>
        <taxon>Parachaetomium</taxon>
    </lineage>
</organism>
<name>A0AAN6PB28_9PEZI</name>
<dbReference type="InterPro" id="IPR016167">
    <property type="entry name" value="FAD-bd_PCMH_sub1"/>
</dbReference>
<dbReference type="Proteomes" id="UP001303115">
    <property type="component" value="Unassembled WGS sequence"/>
</dbReference>
<evidence type="ECO:0000313" key="3">
    <source>
        <dbReference type="Proteomes" id="UP001303115"/>
    </source>
</evidence>
<gene>
    <name evidence="2" type="ORF">C8A01DRAFT_40012</name>
</gene>
<dbReference type="GO" id="GO:0005739">
    <property type="term" value="C:mitochondrion"/>
    <property type="evidence" value="ECO:0007669"/>
    <property type="project" value="TreeGrafter"/>
</dbReference>
<dbReference type="EMBL" id="MU854524">
    <property type="protein sequence ID" value="KAK4033533.1"/>
    <property type="molecule type" value="Genomic_DNA"/>
</dbReference>
<dbReference type="Gene3D" id="3.30.465.10">
    <property type="match status" value="1"/>
</dbReference>
<dbReference type="SUPFAM" id="SSF56176">
    <property type="entry name" value="FAD-binding/transporter-associated domain-like"/>
    <property type="match status" value="1"/>
</dbReference>
<dbReference type="AlphaFoldDB" id="A0AAN6PB28"/>
<dbReference type="InterPro" id="IPR016169">
    <property type="entry name" value="FAD-bd_PCMH_sub2"/>
</dbReference>
<sequence>MVDTVYPPGNPGGSVWDRTTEERLRLIAQGLADNEEIHRKLPGLRTLLNEYVNPAVPVTSADFHRRLLRVFRDSDYDSAYQDNLEKLSPDEKERIEKFVAEDKSLDDVSHDFDMCMSLGVREHLQHLIGVDCAHVSSAGVQVFMAPPEGGAAQPPVETQVEGLSGRSHFDWVKDRDTVFHSFLHEMKELFTGHLAEHKVVVYKDVKFQNWGRGVEYVPQYTCIPNSVASVQRIVHYAKKHDMTVRCAGFRHSWAPLFGQQGQITISLLSLAEATKIPNFTALSKVLPEWLLHKNELQTIDVVPGTPRVKGNVLVRIGASTTNEQLRRWCVTHNKYTYPLNVIMVEMTVGGTNAPICHGAGRAHQTLSDLVRKVEYVDCNGKLQTVTSPSHLLAAAGCFGLMGVITHLTLEFQPMTYALMQPQKLPVVRAIPPPASLPESAIPPALRLPNLTPADKAADLARFRDRATSWYYAEWFWFPYADTCWVNCWNDTPGPANDVEDYPSNEQTFLMFLAQFTTNTLQDAAVLTELITALGLDEAVVTLLSEAAMLVMPTFDPPLKTYLTDALHFQRGIQNIRVLDVEVEIALPPSRENPEVPDWEVVQRAWWEAILACYAHSKDAPQRMPLEMRVMGGSEVIMAPQSGNRLGTCSIEVLTLEAARGVWMPYAEEVVGRWLALKDGEGRAVKVRPHWAKMWRGMRLADGREWVEKMKGEDYREERAEFLRVLGEIGSLHGWEVGDLRRRFGNEFLDWFYFEGV</sequence>
<dbReference type="PANTHER" id="PTHR43762">
    <property type="entry name" value="L-GULONOLACTONE OXIDASE"/>
    <property type="match status" value="1"/>
</dbReference>
<dbReference type="InterPro" id="IPR010031">
    <property type="entry name" value="FAD_lactone_oxidase-like"/>
</dbReference>
<evidence type="ECO:0000313" key="2">
    <source>
        <dbReference type="EMBL" id="KAK4033533.1"/>
    </source>
</evidence>
<accession>A0AAN6PB28</accession>
<evidence type="ECO:0000259" key="1">
    <source>
        <dbReference type="PROSITE" id="PS51387"/>
    </source>
</evidence>
<dbReference type="GO" id="GO:0071949">
    <property type="term" value="F:FAD binding"/>
    <property type="evidence" value="ECO:0007669"/>
    <property type="project" value="InterPro"/>
</dbReference>